<name>A0A1Y0LDU7_TATCI</name>
<evidence type="ECO:0000313" key="8">
    <source>
        <dbReference type="Proteomes" id="UP000195729"/>
    </source>
</evidence>
<keyword evidence="3" id="KW-1133">Transmembrane helix</keyword>
<evidence type="ECO:0000256" key="1">
    <source>
        <dbReference type="ARBA" id="ARBA00022475"/>
    </source>
</evidence>
<evidence type="ECO:0000313" key="9">
    <source>
        <dbReference type="Proteomes" id="UP000195814"/>
    </source>
</evidence>
<keyword evidence="1" id="KW-1003">Cell membrane</keyword>
<dbReference type="Gene3D" id="3.30.70.260">
    <property type="match status" value="1"/>
</dbReference>
<dbReference type="Proteomes" id="UP000195729">
    <property type="component" value="Chromosome"/>
</dbReference>
<dbReference type="EMBL" id="CP015581">
    <property type="protein sequence ID" value="ARV00298.1"/>
    <property type="molecule type" value="Genomic_DNA"/>
</dbReference>
<keyword evidence="8" id="KW-1185">Reference proteome</keyword>
<evidence type="ECO:0000256" key="3">
    <source>
        <dbReference type="ARBA" id="ARBA00022989"/>
    </source>
</evidence>
<proteinExistence type="predicted"/>
<evidence type="ECO:0000259" key="5">
    <source>
        <dbReference type="Pfam" id="PF13721"/>
    </source>
</evidence>
<dbReference type="AlphaFoldDB" id="A0A1Y0LDU7"/>
<dbReference type="Pfam" id="PF13721">
    <property type="entry name" value="SecD-TM1"/>
    <property type="match status" value="1"/>
</dbReference>
<dbReference type="NCBIfam" id="NF007915">
    <property type="entry name" value="PRK10629.1"/>
    <property type="match status" value="1"/>
</dbReference>
<sequence length="85" mass="9181">MAITGIVLASGLMAKEPEIQIGVARKGSNLPDGFFVYQQLASHGVNIKSITPEQGKLVIRLENEEQRLAAQKVLNQILSDAYTSA</sequence>
<feature type="domain" description="SecD export protein N-terminal TM" evidence="5">
    <location>
        <begin position="3"/>
        <end position="85"/>
    </location>
</feature>
<reference evidence="8 9" key="1">
    <citation type="submission" date="2016-05" db="EMBL/GenBank/DDBJ databases">
        <title>Complete genome sequence of two 2,5-diketo-D-glunonic acid producing strain Tatumella citrea.</title>
        <authorList>
            <person name="Duan C."/>
            <person name="Yang J."/>
            <person name="Yang S."/>
        </authorList>
    </citation>
    <scope>NUCLEOTIDE SEQUENCE [LARGE SCALE GENOMIC DNA]</scope>
    <source>
        <strain evidence="7 8">ATCC 39140</strain>
        <strain evidence="6 9">DSM 13699</strain>
    </source>
</reference>
<dbReference type="EMBL" id="CP015579">
    <property type="protein sequence ID" value="ARU96264.1"/>
    <property type="molecule type" value="Genomic_DNA"/>
</dbReference>
<organism evidence="6 9">
    <name type="scientific">Tatumella citrea</name>
    <name type="common">Pantoea citrea</name>
    <dbReference type="NCBI Taxonomy" id="53336"/>
    <lineage>
        <taxon>Bacteria</taxon>
        <taxon>Pseudomonadati</taxon>
        <taxon>Pseudomonadota</taxon>
        <taxon>Gammaproteobacteria</taxon>
        <taxon>Enterobacterales</taxon>
        <taxon>Erwiniaceae</taxon>
        <taxon>Tatumella</taxon>
    </lineage>
</organism>
<accession>A0A1Y0LDU7</accession>
<keyword evidence="2" id="KW-0812">Transmembrane</keyword>
<evidence type="ECO:0000313" key="7">
    <source>
        <dbReference type="EMBL" id="ARV00298.1"/>
    </source>
</evidence>
<evidence type="ECO:0000256" key="2">
    <source>
        <dbReference type="ARBA" id="ARBA00022692"/>
    </source>
</evidence>
<dbReference type="Proteomes" id="UP000195814">
    <property type="component" value="Chromosome"/>
</dbReference>
<keyword evidence="4" id="KW-0472">Membrane</keyword>
<gene>
    <name evidence="6" type="ORF">A7K98_16905</name>
    <name evidence="7" type="ORF">A7K99_16890</name>
</gene>
<protein>
    <recommendedName>
        <fullName evidence="5">SecD export protein N-terminal TM domain-containing protein</fullName>
    </recommendedName>
</protein>
<evidence type="ECO:0000313" key="6">
    <source>
        <dbReference type="EMBL" id="ARU96264.1"/>
    </source>
</evidence>
<dbReference type="InterPro" id="IPR027398">
    <property type="entry name" value="SecD-TM"/>
</dbReference>
<evidence type="ECO:0000256" key="4">
    <source>
        <dbReference type="ARBA" id="ARBA00023136"/>
    </source>
</evidence>
<dbReference type="KEGG" id="tci:A7K98_16905"/>